<reference evidence="3 4" key="1">
    <citation type="submission" date="2012-01" db="EMBL/GenBank/DDBJ databases">
        <title>Complete sequence of chromosome of Clostridium pasteurianum BC1.</title>
        <authorList>
            <consortium name="US DOE Joint Genome Institute"/>
            <person name="Lucas S."/>
            <person name="Han J."/>
            <person name="Lapidus A."/>
            <person name="Cheng J.-F."/>
            <person name="Goodwin L."/>
            <person name="Pitluck S."/>
            <person name="Peters L."/>
            <person name="Mikhailova N."/>
            <person name="Teshima H."/>
            <person name="Detter J.C."/>
            <person name="Han C."/>
            <person name="Tapia R."/>
            <person name="Land M."/>
            <person name="Hauser L."/>
            <person name="Kyrpides N."/>
            <person name="Ivanova N."/>
            <person name="Pagani I."/>
            <person name="Dunn J."/>
            <person name="Taghavi S."/>
            <person name="Francis A."/>
            <person name="van der Lelie D."/>
            <person name="Woyke T."/>
        </authorList>
    </citation>
    <scope>NUCLEOTIDE SEQUENCE [LARGE SCALE GENOMIC DNA]</scope>
    <source>
        <strain evidence="3 4">BC1</strain>
    </source>
</reference>
<keyword evidence="4" id="KW-1185">Reference proteome</keyword>
<dbReference type="PANTHER" id="PTHR43249">
    <property type="entry name" value="UDP-N-ACETYL-2-AMINO-2-DEOXY-D-GLUCURONATE OXIDASE"/>
    <property type="match status" value="1"/>
</dbReference>
<protein>
    <submittedName>
        <fullName evidence="3">Putative dehydrogenase</fullName>
    </submittedName>
</protein>
<dbReference type="KEGG" id="cpas:Clopa_4712"/>
<feature type="domain" description="Gfo/Idh/MocA-like oxidoreductase N-terminal" evidence="1">
    <location>
        <begin position="5"/>
        <end position="120"/>
    </location>
</feature>
<dbReference type="InterPro" id="IPR052515">
    <property type="entry name" value="Gfo/Idh/MocA_Oxidoreductase"/>
</dbReference>
<evidence type="ECO:0000313" key="4">
    <source>
        <dbReference type="Proteomes" id="UP000013523"/>
    </source>
</evidence>
<dbReference type="InterPro" id="IPR000683">
    <property type="entry name" value="Gfo/Idh/MocA-like_OxRdtase_N"/>
</dbReference>
<gene>
    <name evidence="3" type="ORF">Clopa_4712</name>
</gene>
<evidence type="ECO:0000259" key="2">
    <source>
        <dbReference type="Pfam" id="PF22725"/>
    </source>
</evidence>
<dbReference type="eggNOG" id="COG0673">
    <property type="taxonomic scope" value="Bacteria"/>
</dbReference>
<dbReference type="OrthoDB" id="9815825at2"/>
<dbReference type="Pfam" id="PF01408">
    <property type="entry name" value="GFO_IDH_MocA"/>
    <property type="match status" value="1"/>
</dbReference>
<dbReference type="GO" id="GO:0000166">
    <property type="term" value="F:nucleotide binding"/>
    <property type="evidence" value="ECO:0007669"/>
    <property type="project" value="InterPro"/>
</dbReference>
<dbReference type="SUPFAM" id="SSF51735">
    <property type="entry name" value="NAD(P)-binding Rossmann-fold domains"/>
    <property type="match status" value="1"/>
</dbReference>
<dbReference type="EMBL" id="CP003261">
    <property type="protein sequence ID" value="AGK99400.1"/>
    <property type="molecule type" value="Genomic_DNA"/>
</dbReference>
<organism evidence="3 4">
    <name type="scientific">Clostridium pasteurianum BC1</name>
    <dbReference type="NCBI Taxonomy" id="86416"/>
    <lineage>
        <taxon>Bacteria</taxon>
        <taxon>Bacillati</taxon>
        <taxon>Bacillota</taxon>
        <taxon>Clostridia</taxon>
        <taxon>Eubacteriales</taxon>
        <taxon>Clostridiaceae</taxon>
        <taxon>Clostridium</taxon>
    </lineage>
</organism>
<accession>R4KIF4</accession>
<dbReference type="RefSeq" id="WP_015617669.1">
    <property type="nucleotide sequence ID" value="NC_021182.1"/>
</dbReference>
<feature type="domain" description="GFO/IDH/MocA-like oxidoreductase" evidence="2">
    <location>
        <begin position="131"/>
        <end position="255"/>
    </location>
</feature>
<dbReference type="Gene3D" id="3.40.50.720">
    <property type="entry name" value="NAD(P)-binding Rossmann-like Domain"/>
    <property type="match status" value="1"/>
</dbReference>
<dbReference type="HOGENOM" id="CLU_023194_1_0_9"/>
<evidence type="ECO:0000313" key="3">
    <source>
        <dbReference type="EMBL" id="AGK99400.1"/>
    </source>
</evidence>
<dbReference type="Proteomes" id="UP000013523">
    <property type="component" value="Chromosome"/>
</dbReference>
<dbReference type="AlphaFoldDB" id="R4KIF4"/>
<dbReference type="Gene3D" id="3.30.360.10">
    <property type="entry name" value="Dihydrodipicolinate Reductase, domain 2"/>
    <property type="match status" value="1"/>
</dbReference>
<sequence length="343" mass="38397">MKKHKFAIIGCGVIGNVHAESISHIENAELAAVCDVIEDKAKTLGEKYECSYYTDIDKMLKDQDIEIVNICTPSGLHAECGIKCAKAKKHIICEKPIEVTEEKAIHLIKACEDVGVKLSVISQHRFDKGIMELKKAVNEGDLGKLYFGGSHTKWYRSQEYYDSGDWRGTWELDGGGALMNQSIHYIDLLQYIMGPIEEIYGTCTSIGHERIEVEDEAVASVRFKNGGLGMIEGNTNAYPGLFTRLDIYGEKASIVIENDKVKLWKYKDGSEKKVADEERNIIAGSSAKDISNYSHILQFLDVIEAIEKNRRPSVDGYEGLKPLKIILAIYESNNNRKPVSIKE</sequence>
<evidence type="ECO:0000259" key="1">
    <source>
        <dbReference type="Pfam" id="PF01408"/>
    </source>
</evidence>
<name>R4KIF4_CLOPA</name>
<proteinExistence type="predicted"/>
<dbReference type="PANTHER" id="PTHR43249:SF1">
    <property type="entry name" value="D-GLUCOSIDE 3-DEHYDROGENASE"/>
    <property type="match status" value="1"/>
</dbReference>
<dbReference type="SUPFAM" id="SSF55347">
    <property type="entry name" value="Glyceraldehyde-3-phosphate dehydrogenase-like, C-terminal domain"/>
    <property type="match status" value="1"/>
</dbReference>
<dbReference type="InterPro" id="IPR055170">
    <property type="entry name" value="GFO_IDH_MocA-like_dom"/>
</dbReference>
<dbReference type="Pfam" id="PF22725">
    <property type="entry name" value="GFO_IDH_MocA_C3"/>
    <property type="match status" value="1"/>
</dbReference>
<dbReference type="InterPro" id="IPR036291">
    <property type="entry name" value="NAD(P)-bd_dom_sf"/>
</dbReference>
<dbReference type="STRING" id="86416.Clopa_4712"/>
<dbReference type="PATRIC" id="fig|86416.3.peg.4704"/>